<dbReference type="Proteomes" id="UP000591844">
    <property type="component" value="Unassembled WGS sequence"/>
</dbReference>
<comment type="caution">
    <text evidence="2">The sequence shown here is derived from an EMBL/GenBank/DDBJ whole genome shotgun (WGS) entry which is preliminary data.</text>
</comment>
<proteinExistence type="predicted"/>
<accession>A0A7X5QH43</accession>
<gene>
    <name evidence="2" type="ORF">C5469_19820</name>
</gene>
<sequence>MESWDNWFDGPGVTTDFMTEREQPPVQEREAF</sequence>
<dbReference type="AlphaFoldDB" id="A0A7X5QH43"/>
<keyword evidence="3" id="KW-1185">Reference proteome</keyword>
<evidence type="ECO:0000313" key="2">
    <source>
        <dbReference type="EMBL" id="NHB94256.1"/>
    </source>
</evidence>
<protein>
    <submittedName>
        <fullName evidence="2">Virulence-associated protein MvpT</fullName>
    </submittedName>
</protein>
<evidence type="ECO:0000313" key="3">
    <source>
        <dbReference type="Proteomes" id="UP000591844"/>
    </source>
</evidence>
<dbReference type="EMBL" id="PUJW01000030">
    <property type="protein sequence ID" value="NHB94256.1"/>
    <property type="molecule type" value="Genomic_DNA"/>
</dbReference>
<evidence type="ECO:0000256" key="1">
    <source>
        <dbReference type="SAM" id="MobiDB-lite"/>
    </source>
</evidence>
<name>A0A7X5QH43_9GAMM</name>
<organism evidence="2 3">
    <name type="scientific">Photorhabdus cinerea</name>
    <dbReference type="NCBI Taxonomy" id="471575"/>
    <lineage>
        <taxon>Bacteria</taxon>
        <taxon>Pseudomonadati</taxon>
        <taxon>Pseudomonadota</taxon>
        <taxon>Gammaproteobacteria</taxon>
        <taxon>Enterobacterales</taxon>
        <taxon>Morganellaceae</taxon>
        <taxon>Photorhabdus</taxon>
    </lineage>
</organism>
<feature type="compositionally biased region" description="Basic and acidic residues" evidence="1">
    <location>
        <begin position="18"/>
        <end position="32"/>
    </location>
</feature>
<reference evidence="2 3" key="1">
    <citation type="submission" date="2018-02" db="EMBL/GenBank/DDBJ databases">
        <authorList>
            <person name="Machado R.A."/>
        </authorList>
    </citation>
    <scope>NUCLEOTIDE SEQUENCE [LARGE SCALE GENOMIC DNA]</scope>
    <source>
        <strain evidence="2 3">DSM 19724</strain>
    </source>
</reference>
<feature type="region of interest" description="Disordered" evidence="1">
    <location>
        <begin position="1"/>
        <end position="32"/>
    </location>
</feature>